<sequence length="576" mass="61809">MKDSEDEPGKVAPVPAPSSPTSPSSPDLPAGACIGLADGISFLTGKGRDPRSGSDSIEGLPAPILHSWRRCVEQGLSANAPKDIDLPTRHDLRILIESNESLVRAACAEVEALRRDLGGHSGLAVLTDAAGRILMRIGDDTFARDADKLALTSGASWAEQSVGTNAIGTALIEGQPLSVLGPEHFVSSNGVLNCSAAPIFDPRGAIVGVLDLSTPTAVPHDHIPALIRRAVEQIERGLFELHCGQWERMRLHSNPHFVGSPHEGLLAFDGDRLVGVNRNAVALLNLSWSAVGEARFADLFSVQYGSVNRQASSDECVVQTTGGQTLFARMESKPRAASKPDAGAVDANAAPSSPAAAPSSSFSRPHDFLDALPADAAIPRRRKVRRGTLIYGAEERDETGDAMVIMASGEARCFTSFEGKELTLFSLSEGDAMPLKEHIQVEIQKEGELYLLPHPVFERLVRTYPDFAFLVMPVIERLLRKSIDIIEDVAFHSVKYRLVRMVVDLAEKTGRKTPRGVVIDMRSSGETLAMRVGASRQTVSTAMAGLVRDGALERLGGGAILIPDLKRLKSDLEDLR</sequence>
<evidence type="ECO:0000256" key="3">
    <source>
        <dbReference type="ARBA" id="ARBA00023163"/>
    </source>
</evidence>
<evidence type="ECO:0000256" key="2">
    <source>
        <dbReference type="ARBA" id="ARBA00023125"/>
    </source>
</evidence>
<dbReference type="Gene3D" id="1.10.10.10">
    <property type="entry name" value="Winged helix-like DNA-binding domain superfamily/Winged helix DNA-binding domain"/>
    <property type="match status" value="1"/>
</dbReference>
<proteinExistence type="predicted"/>
<dbReference type="InterPro" id="IPR029016">
    <property type="entry name" value="GAF-like_dom_sf"/>
</dbReference>
<dbReference type="Proteomes" id="UP000244081">
    <property type="component" value="Unassembled WGS sequence"/>
</dbReference>
<evidence type="ECO:0000313" key="6">
    <source>
        <dbReference type="EMBL" id="PTW62845.1"/>
    </source>
</evidence>
<dbReference type="EMBL" id="QAYG01000001">
    <property type="protein sequence ID" value="PTW62845.1"/>
    <property type="molecule type" value="Genomic_DNA"/>
</dbReference>
<evidence type="ECO:0000256" key="4">
    <source>
        <dbReference type="SAM" id="MobiDB-lite"/>
    </source>
</evidence>
<dbReference type="SUPFAM" id="SSF46785">
    <property type="entry name" value="Winged helix' DNA-binding domain"/>
    <property type="match status" value="1"/>
</dbReference>
<keyword evidence="2" id="KW-0238">DNA-binding</keyword>
<dbReference type="AlphaFoldDB" id="A0A2T5VGH8"/>
<dbReference type="InterPro" id="IPR018490">
    <property type="entry name" value="cNMP-bd_dom_sf"/>
</dbReference>
<reference evidence="6 7" key="1">
    <citation type="submission" date="2018-04" db="EMBL/GenBank/DDBJ databases">
        <title>Genomic Encyclopedia of Archaeal and Bacterial Type Strains, Phase II (KMG-II): from individual species to whole genera.</title>
        <authorList>
            <person name="Goeker M."/>
        </authorList>
    </citation>
    <scope>NUCLEOTIDE SEQUENCE [LARGE SCALE GENOMIC DNA]</scope>
    <source>
        <strain evidence="6 7">DSM 23382</strain>
    </source>
</reference>
<dbReference type="InterPro" id="IPR036390">
    <property type="entry name" value="WH_DNA-bd_sf"/>
</dbReference>
<evidence type="ECO:0000256" key="1">
    <source>
        <dbReference type="ARBA" id="ARBA00023015"/>
    </source>
</evidence>
<dbReference type="InterPro" id="IPR003018">
    <property type="entry name" value="GAF"/>
</dbReference>
<organism evidence="6 7">
    <name type="scientific">Breoghania corrubedonensis</name>
    <dbReference type="NCBI Taxonomy" id="665038"/>
    <lineage>
        <taxon>Bacteria</taxon>
        <taxon>Pseudomonadati</taxon>
        <taxon>Pseudomonadota</taxon>
        <taxon>Alphaproteobacteria</taxon>
        <taxon>Hyphomicrobiales</taxon>
        <taxon>Stappiaceae</taxon>
        <taxon>Breoghania</taxon>
    </lineage>
</organism>
<comment type="caution">
    <text evidence="6">The sequence shown here is derived from an EMBL/GenBank/DDBJ whole genome shotgun (WGS) entry which is preliminary data.</text>
</comment>
<dbReference type="InterPro" id="IPR036388">
    <property type="entry name" value="WH-like_DNA-bd_sf"/>
</dbReference>
<dbReference type="InterPro" id="IPR012318">
    <property type="entry name" value="HTH_CRP"/>
</dbReference>
<keyword evidence="1" id="KW-0805">Transcription regulation</keyword>
<feature type="domain" description="HTH crp-type" evidence="5">
    <location>
        <begin position="492"/>
        <end position="566"/>
    </location>
</feature>
<dbReference type="GO" id="GO:0003677">
    <property type="term" value="F:DNA binding"/>
    <property type="evidence" value="ECO:0007669"/>
    <property type="project" value="UniProtKB-KW"/>
</dbReference>
<dbReference type="SUPFAM" id="SSF55781">
    <property type="entry name" value="GAF domain-like"/>
    <property type="match status" value="1"/>
</dbReference>
<feature type="region of interest" description="Disordered" evidence="4">
    <location>
        <begin position="331"/>
        <end position="362"/>
    </location>
</feature>
<name>A0A2T5VGH8_9HYPH</name>
<dbReference type="Pfam" id="PF13545">
    <property type="entry name" value="HTH_Crp_2"/>
    <property type="match status" value="1"/>
</dbReference>
<keyword evidence="7" id="KW-1185">Reference proteome</keyword>
<dbReference type="OrthoDB" id="7263823at2"/>
<dbReference type="Gene3D" id="2.60.120.10">
    <property type="entry name" value="Jelly Rolls"/>
    <property type="match status" value="1"/>
</dbReference>
<accession>A0A2T5VGH8</accession>
<dbReference type="Gene3D" id="3.30.450.40">
    <property type="match status" value="1"/>
</dbReference>
<dbReference type="RefSeq" id="WP_107988355.1">
    <property type="nucleotide sequence ID" value="NZ_QAYG01000001.1"/>
</dbReference>
<keyword evidence="3" id="KW-0804">Transcription</keyword>
<dbReference type="PROSITE" id="PS51063">
    <property type="entry name" value="HTH_CRP_2"/>
    <property type="match status" value="1"/>
</dbReference>
<dbReference type="InterPro" id="IPR014710">
    <property type="entry name" value="RmlC-like_jellyroll"/>
</dbReference>
<protein>
    <submittedName>
        <fullName evidence="6">GAF domain-containing protein</fullName>
    </submittedName>
</protein>
<feature type="compositionally biased region" description="Low complexity" evidence="4">
    <location>
        <begin position="349"/>
        <end position="361"/>
    </location>
</feature>
<dbReference type="GO" id="GO:0006355">
    <property type="term" value="P:regulation of DNA-templated transcription"/>
    <property type="evidence" value="ECO:0007669"/>
    <property type="project" value="InterPro"/>
</dbReference>
<gene>
    <name evidence="6" type="ORF">C8N35_101893</name>
</gene>
<dbReference type="SUPFAM" id="SSF51206">
    <property type="entry name" value="cAMP-binding domain-like"/>
    <property type="match status" value="1"/>
</dbReference>
<evidence type="ECO:0000259" key="5">
    <source>
        <dbReference type="PROSITE" id="PS51063"/>
    </source>
</evidence>
<dbReference type="Pfam" id="PF01590">
    <property type="entry name" value="GAF"/>
    <property type="match status" value="1"/>
</dbReference>
<evidence type="ECO:0000313" key="7">
    <source>
        <dbReference type="Proteomes" id="UP000244081"/>
    </source>
</evidence>
<feature type="region of interest" description="Disordered" evidence="4">
    <location>
        <begin position="1"/>
        <end position="31"/>
    </location>
</feature>